<dbReference type="GO" id="GO:0046677">
    <property type="term" value="P:response to antibiotic"/>
    <property type="evidence" value="ECO:0007669"/>
    <property type="project" value="TreeGrafter"/>
</dbReference>
<dbReference type="InterPro" id="IPR058627">
    <property type="entry name" value="MdtA-like_C"/>
</dbReference>
<gene>
    <name evidence="9" type="ORF">EXN68_22860</name>
</gene>
<dbReference type="Pfam" id="PF25876">
    <property type="entry name" value="HH_MFP_RND"/>
    <property type="match status" value="1"/>
</dbReference>
<dbReference type="Proteomes" id="UP000315434">
    <property type="component" value="Unassembled WGS sequence"/>
</dbReference>
<evidence type="ECO:0000259" key="6">
    <source>
        <dbReference type="Pfam" id="PF25917"/>
    </source>
</evidence>
<dbReference type="NCBIfam" id="TIGR01730">
    <property type="entry name" value="RND_mfp"/>
    <property type="match status" value="1"/>
</dbReference>
<proteinExistence type="inferred from homology"/>
<dbReference type="GO" id="GO:0030313">
    <property type="term" value="C:cell envelope"/>
    <property type="evidence" value="ECO:0007669"/>
    <property type="project" value="UniProtKB-SubCell"/>
</dbReference>
<evidence type="ECO:0000256" key="1">
    <source>
        <dbReference type="ARBA" id="ARBA00004196"/>
    </source>
</evidence>
<feature type="coiled-coil region" evidence="3">
    <location>
        <begin position="99"/>
        <end position="162"/>
    </location>
</feature>
<keyword evidence="3" id="KW-0175">Coiled coil</keyword>
<dbReference type="Gene3D" id="2.40.50.100">
    <property type="match status" value="1"/>
</dbReference>
<evidence type="ECO:0000259" key="5">
    <source>
        <dbReference type="Pfam" id="PF25876"/>
    </source>
</evidence>
<dbReference type="Gene3D" id="1.10.287.470">
    <property type="entry name" value="Helix hairpin bin"/>
    <property type="match status" value="1"/>
</dbReference>
<name>A0A546XB38_RHIRH</name>
<comment type="subcellular location">
    <subcellularLocation>
        <location evidence="1">Cell envelope</location>
    </subcellularLocation>
</comment>
<dbReference type="SUPFAM" id="SSF111369">
    <property type="entry name" value="HlyD-like secretion proteins"/>
    <property type="match status" value="1"/>
</dbReference>
<dbReference type="OrthoDB" id="9816569at2"/>
<feature type="signal peptide" evidence="4">
    <location>
        <begin position="1"/>
        <end position="28"/>
    </location>
</feature>
<dbReference type="GO" id="GO:0005886">
    <property type="term" value="C:plasma membrane"/>
    <property type="evidence" value="ECO:0007669"/>
    <property type="project" value="TreeGrafter"/>
</dbReference>
<reference evidence="9 10" key="1">
    <citation type="journal article" date="2019" name="Appl. Microbiol. Biotechnol.">
        <title>Differential efficiency of wild type rhizogenic strains for rol gene transformation of plants.</title>
        <authorList>
            <person name="Desmet S."/>
            <person name="De Keyser E."/>
            <person name="Van Vaerenbergh J."/>
            <person name="Baeyen S."/>
            <person name="Van Huylenbroeck J."/>
            <person name="Geelen D."/>
            <person name="Dhooghe E."/>
        </authorList>
    </citation>
    <scope>NUCLEOTIDE SEQUENCE [LARGE SCALE GENOMIC DNA]</scope>
    <source>
        <strain evidence="9 10">GBBC3284</strain>
    </source>
</reference>
<dbReference type="InterPro" id="IPR058624">
    <property type="entry name" value="MdtA-like_HH"/>
</dbReference>
<dbReference type="Gene3D" id="2.40.420.20">
    <property type="match status" value="1"/>
</dbReference>
<dbReference type="InterPro" id="IPR006143">
    <property type="entry name" value="RND_pump_MFP"/>
</dbReference>
<dbReference type="InterPro" id="IPR058625">
    <property type="entry name" value="MdtA-like_BSH"/>
</dbReference>
<evidence type="ECO:0000256" key="3">
    <source>
        <dbReference type="SAM" id="Coils"/>
    </source>
</evidence>
<dbReference type="Pfam" id="PF25944">
    <property type="entry name" value="Beta-barrel_RND"/>
    <property type="match status" value="1"/>
</dbReference>
<feature type="domain" description="Multidrug resistance protein MdtA-like C-terminal permuted SH3" evidence="8">
    <location>
        <begin position="298"/>
        <end position="355"/>
    </location>
</feature>
<feature type="chain" id="PRO_5021717188" evidence="4">
    <location>
        <begin position="29"/>
        <end position="378"/>
    </location>
</feature>
<evidence type="ECO:0000259" key="7">
    <source>
        <dbReference type="Pfam" id="PF25944"/>
    </source>
</evidence>
<dbReference type="EMBL" id="SGNY01000009">
    <property type="protein sequence ID" value="TRA97969.1"/>
    <property type="molecule type" value="Genomic_DNA"/>
</dbReference>
<dbReference type="InterPro" id="IPR058626">
    <property type="entry name" value="MdtA-like_b-barrel"/>
</dbReference>
<sequence length="378" mass="40668">MGITDRFSKVLLASMIAASVGMTVPARAQDAPKVATMKVAVDDVSPEYEFVGRIEALNAVDIRSRIDGFIDARSFEEGAEVEEGQELFRIDSRALEIALSDARANLTRANATLLDAERQLARNQSLNQSVARATVEQSETARDTASASAQSAEAAVKQAELNLSYSHIISPLKGRIGTAAFSVGSYVTPSSAALARVVQLDPVRVVFSVSDRALLDLREAAGGASKDELALRYHTRLRLSNGQIYPQTVPVTFLGSEVDEGTGTLPIRSVFPNSDFLLIPGQFVTVVVSENTRLERPTVPLGAVQQDREGRYVMLVTADKKATQRRITVSEQRNGAWIVESGLEGGEDVIIEGLQNVTEGSVVDIIADKTSSQPVVPK</sequence>
<evidence type="ECO:0000259" key="8">
    <source>
        <dbReference type="Pfam" id="PF25967"/>
    </source>
</evidence>
<keyword evidence="4" id="KW-0732">Signal</keyword>
<feature type="domain" description="Multidrug resistance protein MdtA-like beta-barrel" evidence="7">
    <location>
        <begin position="202"/>
        <end position="290"/>
    </location>
</feature>
<organism evidence="9 10">
    <name type="scientific">Rhizobium rhizogenes</name>
    <name type="common">Agrobacterium rhizogenes</name>
    <dbReference type="NCBI Taxonomy" id="359"/>
    <lineage>
        <taxon>Bacteria</taxon>
        <taxon>Pseudomonadati</taxon>
        <taxon>Pseudomonadota</taxon>
        <taxon>Alphaproteobacteria</taxon>
        <taxon>Hyphomicrobiales</taxon>
        <taxon>Rhizobiaceae</taxon>
        <taxon>Rhizobium/Agrobacterium group</taxon>
        <taxon>Rhizobium</taxon>
    </lineage>
</organism>
<dbReference type="Gene3D" id="2.40.30.170">
    <property type="match status" value="1"/>
</dbReference>
<accession>A0A546XB38</accession>
<evidence type="ECO:0000313" key="10">
    <source>
        <dbReference type="Proteomes" id="UP000315434"/>
    </source>
</evidence>
<dbReference type="AlphaFoldDB" id="A0A546XB38"/>
<evidence type="ECO:0000313" key="9">
    <source>
        <dbReference type="EMBL" id="TRA97969.1"/>
    </source>
</evidence>
<comment type="similarity">
    <text evidence="2">Belongs to the membrane fusion protein (MFP) (TC 8.A.1) family.</text>
</comment>
<dbReference type="PANTHER" id="PTHR30158">
    <property type="entry name" value="ACRA/E-RELATED COMPONENT OF DRUG EFFLUX TRANSPORTER"/>
    <property type="match status" value="1"/>
</dbReference>
<evidence type="ECO:0000256" key="2">
    <source>
        <dbReference type="ARBA" id="ARBA00009477"/>
    </source>
</evidence>
<feature type="domain" description="Multidrug resistance protein MdtA-like alpha-helical hairpin" evidence="5">
    <location>
        <begin position="99"/>
        <end position="166"/>
    </location>
</feature>
<dbReference type="GO" id="GO:0022857">
    <property type="term" value="F:transmembrane transporter activity"/>
    <property type="evidence" value="ECO:0007669"/>
    <property type="project" value="InterPro"/>
</dbReference>
<dbReference type="Pfam" id="PF25967">
    <property type="entry name" value="RND-MFP_C"/>
    <property type="match status" value="1"/>
</dbReference>
<feature type="domain" description="Multidrug resistance protein MdtA-like barrel-sandwich hybrid" evidence="6">
    <location>
        <begin position="58"/>
        <end position="195"/>
    </location>
</feature>
<comment type="caution">
    <text evidence="9">The sequence shown here is derived from an EMBL/GenBank/DDBJ whole genome shotgun (WGS) entry which is preliminary data.</text>
</comment>
<dbReference type="Pfam" id="PF25917">
    <property type="entry name" value="BSH_RND"/>
    <property type="match status" value="1"/>
</dbReference>
<evidence type="ECO:0000256" key="4">
    <source>
        <dbReference type="SAM" id="SignalP"/>
    </source>
</evidence>
<dbReference type="RefSeq" id="WP_142843001.1">
    <property type="nucleotide sequence ID" value="NZ_SGNY01000009.1"/>
</dbReference>
<protein>
    <submittedName>
        <fullName evidence="9">Efflux RND transporter periplasmic adaptor subunit</fullName>
    </submittedName>
</protein>